<accession>A0A0G4G498</accession>
<evidence type="ECO:0000256" key="8">
    <source>
        <dbReference type="ARBA" id="ARBA00023288"/>
    </source>
</evidence>
<dbReference type="InterPro" id="IPR001594">
    <property type="entry name" value="Palmitoyltrfase_DHHC"/>
</dbReference>
<comment type="catalytic activity">
    <reaction evidence="10">
        <text>L-cysteinyl-[protein] + hexadecanoyl-CoA = S-hexadecanoyl-L-cysteinyl-[protein] + CoA</text>
        <dbReference type="Rhea" id="RHEA:36683"/>
        <dbReference type="Rhea" id="RHEA-COMP:10131"/>
        <dbReference type="Rhea" id="RHEA-COMP:11032"/>
        <dbReference type="ChEBI" id="CHEBI:29950"/>
        <dbReference type="ChEBI" id="CHEBI:57287"/>
        <dbReference type="ChEBI" id="CHEBI:57379"/>
        <dbReference type="ChEBI" id="CHEBI:74151"/>
        <dbReference type="EC" id="2.3.1.225"/>
    </reaction>
</comment>
<keyword evidence="4 10" id="KW-0812">Transmembrane</keyword>
<dbReference type="GO" id="GO:0005783">
    <property type="term" value="C:endoplasmic reticulum"/>
    <property type="evidence" value="ECO:0007669"/>
    <property type="project" value="TreeGrafter"/>
</dbReference>
<dbReference type="GO" id="GO:0019706">
    <property type="term" value="F:protein-cysteine S-palmitoyltransferase activity"/>
    <property type="evidence" value="ECO:0007669"/>
    <property type="project" value="UniProtKB-EC"/>
</dbReference>
<dbReference type="GO" id="GO:0005794">
    <property type="term" value="C:Golgi apparatus"/>
    <property type="evidence" value="ECO:0007669"/>
    <property type="project" value="TreeGrafter"/>
</dbReference>
<dbReference type="PANTHER" id="PTHR22883">
    <property type="entry name" value="ZINC FINGER DHHC DOMAIN CONTAINING PROTEIN"/>
    <property type="match status" value="1"/>
</dbReference>
<comment type="subcellular location">
    <subcellularLocation>
        <location evidence="1">Endomembrane system</location>
        <topology evidence="1">Multi-pass membrane protein</topology>
    </subcellularLocation>
</comment>
<keyword evidence="7" id="KW-0564">Palmitate</keyword>
<evidence type="ECO:0000256" key="5">
    <source>
        <dbReference type="ARBA" id="ARBA00022989"/>
    </source>
</evidence>
<comment type="domain">
    <text evidence="10">The DHHC domain is required for palmitoyltransferase activity.</text>
</comment>
<feature type="region of interest" description="Disordered" evidence="11">
    <location>
        <begin position="245"/>
        <end position="280"/>
    </location>
</feature>
<dbReference type="OrthoDB" id="9909019at2759"/>
<evidence type="ECO:0000256" key="11">
    <source>
        <dbReference type="SAM" id="MobiDB-lite"/>
    </source>
</evidence>
<sequence>MDGPEPCTKDVNYSPLLVLGLRALILTDVVLHATHLWVIQHPTLYNILLWAVILLTVVIYLRASLCDPGYLLTAAELARAADRRKHGWQLIAMRSGKAAATRDARTIGKATAGPGSPRAAAVDSTYSGSDESADDDIDEQELDECDADGKDKDREVPKETHHVPSALYRYAEDPESSVRQAVRGAIVCRNALTGTATVTATAMTTAAVSAASAVVHAGQQACHEMNGHHSHHHHPAPPLPHPHIISPSMSSRGRARERERESAAAAASMGSGRGVGMGRGCQDNDDVEMGECCDPAERQPINGRGRGEGKAGGGGTGEGRTDAAYQCGFKLRFCPTCKVYQPLRTKHCRDCGKCVRTHDHHCPWLGTCVGECNRVWFFWYLFFQSVELLWVMAETVRAMMQRSDVSDWFSANVWLLLALVVMGLFGLMVLCLLCYHGFLAVTNMTTWENVAWNKITYLKNTSMSNGSPFSRSLLYNLAVFCCPGSCPLFLRRTACVCNSAQYGCSGEILWEAGKQHVPCLVNNRLWQCLEDW</sequence>
<evidence type="ECO:0000256" key="6">
    <source>
        <dbReference type="ARBA" id="ARBA00023136"/>
    </source>
</evidence>
<feature type="region of interest" description="Disordered" evidence="11">
    <location>
        <begin position="103"/>
        <end position="141"/>
    </location>
</feature>
<dbReference type="PROSITE" id="PS50216">
    <property type="entry name" value="DHHC"/>
    <property type="match status" value="1"/>
</dbReference>
<dbReference type="AlphaFoldDB" id="A0A0G4G498"/>
<keyword evidence="6 10" id="KW-0472">Membrane</keyword>
<proteinExistence type="inferred from homology"/>
<evidence type="ECO:0000256" key="4">
    <source>
        <dbReference type="ARBA" id="ARBA00022692"/>
    </source>
</evidence>
<evidence type="ECO:0000256" key="3">
    <source>
        <dbReference type="ARBA" id="ARBA00022679"/>
    </source>
</evidence>
<reference evidence="13 14" key="1">
    <citation type="submission" date="2014-11" db="EMBL/GenBank/DDBJ databases">
        <authorList>
            <person name="Zhu J."/>
            <person name="Qi W."/>
            <person name="Song R."/>
        </authorList>
    </citation>
    <scope>NUCLEOTIDE SEQUENCE [LARGE SCALE GENOMIC DNA]</scope>
</reference>
<keyword evidence="14" id="KW-1185">Reference proteome</keyword>
<keyword evidence="8" id="KW-0449">Lipoprotein</keyword>
<evidence type="ECO:0000313" key="13">
    <source>
        <dbReference type="EMBL" id="CEM23145.1"/>
    </source>
</evidence>
<protein>
    <recommendedName>
        <fullName evidence="10">Palmitoyltransferase</fullName>
        <ecNumber evidence="10">2.3.1.225</ecNumber>
    </recommendedName>
</protein>
<keyword evidence="9 10" id="KW-0012">Acyltransferase</keyword>
<dbReference type="EC" id="2.3.1.225" evidence="10"/>
<feature type="region of interest" description="Disordered" evidence="11">
    <location>
        <begin position="296"/>
        <end position="319"/>
    </location>
</feature>
<dbReference type="GO" id="GO:0006612">
    <property type="term" value="P:protein targeting to membrane"/>
    <property type="evidence" value="ECO:0007669"/>
    <property type="project" value="TreeGrafter"/>
</dbReference>
<dbReference type="EMBL" id="CDMY01000562">
    <property type="protein sequence ID" value="CEM23145.1"/>
    <property type="molecule type" value="Genomic_DNA"/>
</dbReference>
<keyword evidence="5 10" id="KW-1133">Transmembrane helix</keyword>
<feature type="transmembrane region" description="Helical" evidence="10">
    <location>
        <begin position="43"/>
        <end position="61"/>
    </location>
</feature>
<feature type="transmembrane region" description="Helical" evidence="10">
    <location>
        <begin position="12"/>
        <end position="31"/>
    </location>
</feature>
<evidence type="ECO:0000259" key="12">
    <source>
        <dbReference type="Pfam" id="PF01529"/>
    </source>
</evidence>
<dbReference type="STRING" id="1169540.A0A0G4G498"/>
<dbReference type="VEuPathDB" id="CryptoDB:Vbra_16967"/>
<dbReference type="InterPro" id="IPR039859">
    <property type="entry name" value="PFA4/ZDH16/20/ERF2-like"/>
</dbReference>
<name>A0A0G4G498_VITBC</name>
<evidence type="ECO:0000256" key="1">
    <source>
        <dbReference type="ARBA" id="ARBA00004127"/>
    </source>
</evidence>
<comment type="similarity">
    <text evidence="2 10">Belongs to the DHHC palmitoyltransferase family.</text>
</comment>
<feature type="compositionally biased region" description="Acidic residues" evidence="11">
    <location>
        <begin position="131"/>
        <end position="141"/>
    </location>
</feature>
<feature type="transmembrane region" description="Helical" evidence="10">
    <location>
        <begin position="413"/>
        <end position="438"/>
    </location>
</feature>
<dbReference type="Proteomes" id="UP000041254">
    <property type="component" value="Unassembled WGS sequence"/>
</dbReference>
<dbReference type="PANTHER" id="PTHR22883:SF301">
    <property type="entry name" value="PALMITOYLTRANSFERASE ZDHHC12"/>
    <property type="match status" value="1"/>
</dbReference>
<evidence type="ECO:0000256" key="10">
    <source>
        <dbReference type="RuleBase" id="RU079119"/>
    </source>
</evidence>
<dbReference type="InParanoid" id="A0A0G4G498"/>
<organism evidence="13 14">
    <name type="scientific">Vitrella brassicaformis (strain CCMP3155)</name>
    <dbReference type="NCBI Taxonomy" id="1169540"/>
    <lineage>
        <taxon>Eukaryota</taxon>
        <taxon>Sar</taxon>
        <taxon>Alveolata</taxon>
        <taxon>Colpodellida</taxon>
        <taxon>Vitrellaceae</taxon>
        <taxon>Vitrella</taxon>
    </lineage>
</organism>
<evidence type="ECO:0000313" key="14">
    <source>
        <dbReference type="Proteomes" id="UP000041254"/>
    </source>
</evidence>
<evidence type="ECO:0000256" key="7">
    <source>
        <dbReference type="ARBA" id="ARBA00023139"/>
    </source>
</evidence>
<gene>
    <name evidence="13" type="ORF">Vbra_16967</name>
</gene>
<feature type="domain" description="Palmitoyltransferase DHHC" evidence="12">
    <location>
        <begin position="331"/>
        <end position="452"/>
    </location>
</feature>
<dbReference type="Pfam" id="PF01529">
    <property type="entry name" value="DHHC"/>
    <property type="match status" value="1"/>
</dbReference>
<keyword evidence="3 10" id="KW-0808">Transferase</keyword>
<feature type="transmembrane region" description="Helical" evidence="10">
    <location>
        <begin position="376"/>
        <end position="393"/>
    </location>
</feature>
<evidence type="ECO:0000256" key="2">
    <source>
        <dbReference type="ARBA" id="ARBA00008574"/>
    </source>
</evidence>
<evidence type="ECO:0000256" key="9">
    <source>
        <dbReference type="ARBA" id="ARBA00023315"/>
    </source>
</evidence>